<keyword evidence="4" id="KW-1185">Reference proteome</keyword>
<name>A0A6P8HSQ3_ACTTE</name>
<evidence type="ECO:0000313" key="5">
    <source>
        <dbReference type="RefSeq" id="XP_031559414.1"/>
    </source>
</evidence>
<dbReference type="InterPro" id="IPR036047">
    <property type="entry name" value="F-box-like_dom_sf"/>
</dbReference>
<dbReference type="InterPro" id="IPR015943">
    <property type="entry name" value="WD40/YVTN_repeat-like_dom_sf"/>
</dbReference>
<dbReference type="Pfam" id="PF12937">
    <property type="entry name" value="F-box-like"/>
    <property type="match status" value="1"/>
</dbReference>
<sequence length="442" mass="49510">MNELPFELVDKIFNYLDGLSLAKSKGVCRKWRDLHDQHNYNVLWRKVCLTEIPKDVLVEILGYTKKDLLEHLEHKEAEVSCWKEVYKEWHRSRFIGKWPTMCLELKGHSSGPVYDAKISGDRVVTCGEDCTVRIWDAWTGCCLKTFQGHEHRVICLALRRKPGVSLHHDKPHDLIVSGSDDCTVCIWHMDDPGVRVKRLVHHASPINCVAIQRNIVVAALTEGSVAVWDFELNDSEILFRINSIDWVRYVGLLNDAVLTVTEKNILDLWSLSTGESLVSEVDFHHKEGICQAASRGDTTLALSRCGKLVAWQHAYGVKSDLRTSVLRNYKIIGPGAAGVQRGKCLAFSGCLVAIGTEIGPIYVYHLEKNWDNQFQKVHTIIHSGSTAPNSVALGDDGTGPMLLTAGNDGIARVHRWFPFSATNLAVHVKSDDSTKIPLCDQT</sequence>
<dbReference type="SUPFAM" id="SSF50978">
    <property type="entry name" value="WD40 repeat-like"/>
    <property type="match status" value="1"/>
</dbReference>
<dbReference type="SMART" id="SM00320">
    <property type="entry name" value="WD40"/>
    <property type="match status" value="4"/>
</dbReference>
<dbReference type="PANTHER" id="PTHR22847:SF637">
    <property type="entry name" value="WD REPEAT DOMAIN 5B"/>
    <property type="match status" value="1"/>
</dbReference>
<dbReference type="RefSeq" id="XP_031559414.1">
    <property type="nucleotide sequence ID" value="XM_031703554.1"/>
</dbReference>
<dbReference type="Pfam" id="PF00400">
    <property type="entry name" value="WD40"/>
    <property type="match status" value="2"/>
</dbReference>
<dbReference type="GO" id="GO:1990234">
    <property type="term" value="C:transferase complex"/>
    <property type="evidence" value="ECO:0007669"/>
    <property type="project" value="UniProtKB-ARBA"/>
</dbReference>
<organism evidence="4 5">
    <name type="scientific">Actinia tenebrosa</name>
    <name type="common">Australian red waratah sea anemone</name>
    <dbReference type="NCBI Taxonomy" id="6105"/>
    <lineage>
        <taxon>Eukaryota</taxon>
        <taxon>Metazoa</taxon>
        <taxon>Cnidaria</taxon>
        <taxon>Anthozoa</taxon>
        <taxon>Hexacorallia</taxon>
        <taxon>Actiniaria</taxon>
        <taxon>Actiniidae</taxon>
        <taxon>Actinia</taxon>
    </lineage>
</organism>
<dbReference type="Proteomes" id="UP000515163">
    <property type="component" value="Unplaced"/>
</dbReference>
<evidence type="ECO:0000256" key="1">
    <source>
        <dbReference type="ARBA" id="ARBA00022574"/>
    </source>
</evidence>
<protein>
    <submittedName>
        <fullName evidence="5">F-box/WD repeat-containing protein 7-like isoform X1</fullName>
    </submittedName>
</protein>
<dbReference type="PANTHER" id="PTHR22847">
    <property type="entry name" value="WD40 REPEAT PROTEIN"/>
    <property type="match status" value="1"/>
</dbReference>
<proteinExistence type="predicted"/>
<dbReference type="KEGG" id="aten:116295661"/>
<accession>A0A6P8HSQ3</accession>
<dbReference type="SMART" id="SM00256">
    <property type="entry name" value="FBOX"/>
    <property type="match status" value="1"/>
</dbReference>
<dbReference type="Gene3D" id="2.130.10.10">
    <property type="entry name" value="YVTN repeat-like/Quinoprotein amine dehydrogenase"/>
    <property type="match status" value="2"/>
</dbReference>
<feature type="domain" description="F-box" evidence="3">
    <location>
        <begin position="1"/>
        <end position="47"/>
    </location>
</feature>
<evidence type="ECO:0000256" key="2">
    <source>
        <dbReference type="ARBA" id="ARBA00022737"/>
    </source>
</evidence>
<keyword evidence="2" id="KW-0677">Repeat</keyword>
<evidence type="ECO:0000259" key="3">
    <source>
        <dbReference type="PROSITE" id="PS50181"/>
    </source>
</evidence>
<dbReference type="InterPro" id="IPR001810">
    <property type="entry name" value="F-box_dom"/>
</dbReference>
<gene>
    <name evidence="5" type="primary">LOC116295661</name>
</gene>
<dbReference type="PROSITE" id="PS50181">
    <property type="entry name" value="FBOX"/>
    <property type="match status" value="1"/>
</dbReference>
<dbReference type="SUPFAM" id="SSF81383">
    <property type="entry name" value="F-box domain"/>
    <property type="match status" value="1"/>
</dbReference>
<evidence type="ECO:0000313" key="4">
    <source>
        <dbReference type="Proteomes" id="UP000515163"/>
    </source>
</evidence>
<dbReference type="InterPro" id="IPR001680">
    <property type="entry name" value="WD40_rpt"/>
</dbReference>
<dbReference type="GeneID" id="116295661"/>
<dbReference type="InParanoid" id="A0A6P8HSQ3"/>
<dbReference type="AlphaFoldDB" id="A0A6P8HSQ3"/>
<reference evidence="5" key="1">
    <citation type="submission" date="2025-08" db="UniProtKB">
        <authorList>
            <consortium name="RefSeq"/>
        </authorList>
    </citation>
    <scope>IDENTIFICATION</scope>
    <source>
        <tissue evidence="5">Tentacle</tissue>
    </source>
</reference>
<dbReference type="InterPro" id="IPR036322">
    <property type="entry name" value="WD40_repeat_dom_sf"/>
</dbReference>
<dbReference type="Gene3D" id="1.20.1280.50">
    <property type="match status" value="1"/>
</dbReference>
<keyword evidence="1" id="KW-0853">WD repeat</keyword>
<dbReference type="OrthoDB" id="2095648at2759"/>